<accession>A0ABV2KJH5</accession>
<organism evidence="1 2">
    <name type="scientific">Aquamicrobium ahrensii</name>
    <dbReference type="NCBI Taxonomy" id="469551"/>
    <lineage>
        <taxon>Bacteria</taxon>
        <taxon>Pseudomonadati</taxon>
        <taxon>Pseudomonadota</taxon>
        <taxon>Alphaproteobacteria</taxon>
        <taxon>Hyphomicrobiales</taxon>
        <taxon>Phyllobacteriaceae</taxon>
        <taxon>Aquamicrobium</taxon>
    </lineage>
</organism>
<protein>
    <submittedName>
        <fullName evidence="1">Uncharacterized protein</fullName>
    </submittedName>
</protein>
<sequence length="53" mass="5845">MVRNAALFPVGWDGAFELDWQETRASEAAARTANLTIVEVAVIRLPVSKLQTM</sequence>
<reference evidence="1 2" key="1">
    <citation type="submission" date="2024-06" db="EMBL/GenBank/DDBJ databases">
        <title>Genomic Encyclopedia of Type Strains, Phase IV (KMG-IV): sequencing the most valuable type-strain genomes for metagenomic binning, comparative biology and taxonomic classification.</title>
        <authorList>
            <person name="Goeker M."/>
        </authorList>
    </citation>
    <scope>NUCLEOTIDE SEQUENCE [LARGE SCALE GENOMIC DNA]</scope>
    <source>
        <strain evidence="1 2">DSM 19730</strain>
    </source>
</reference>
<dbReference type="Proteomes" id="UP001549143">
    <property type="component" value="Unassembled WGS sequence"/>
</dbReference>
<dbReference type="EMBL" id="JBEPMN010000004">
    <property type="protein sequence ID" value="MET3661230.1"/>
    <property type="molecule type" value="Genomic_DNA"/>
</dbReference>
<gene>
    <name evidence="1" type="ORF">ABID44_001550</name>
</gene>
<proteinExistence type="predicted"/>
<comment type="caution">
    <text evidence="1">The sequence shown here is derived from an EMBL/GenBank/DDBJ whole genome shotgun (WGS) entry which is preliminary data.</text>
</comment>
<keyword evidence="2" id="KW-1185">Reference proteome</keyword>
<evidence type="ECO:0000313" key="1">
    <source>
        <dbReference type="EMBL" id="MET3661230.1"/>
    </source>
</evidence>
<name>A0ABV2KJH5_9HYPH</name>
<evidence type="ECO:0000313" key="2">
    <source>
        <dbReference type="Proteomes" id="UP001549143"/>
    </source>
</evidence>